<organism evidence="2 3">
    <name type="scientific">Panagrolaimus davidi</name>
    <dbReference type="NCBI Taxonomy" id="227884"/>
    <lineage>
        <taxon>Eukaryota</taxon>
        <taxon>Metazoa</taxon>
        <taxon>Ecdysozoa</taxon>
        <taxon>Nematoda</taxon>
        <taxon>Chromadorea</taxon>
        <taxon>Rhabditida</taxon>
        <taxon>Tylenchina</taxon>
        <taxon>Panagrolaimomorpha</taxon>
        <taxon>Panagrolaimoidea</taxon>
        <taxon>Panagrolaimidae</taxon>
        <taxon>Panagrolaimus</taxon>
    </lineage>
</organism>
<evidence type="ECO:0000256" key="1">
    <source>
        <dbReference type="SAM" id="MobiDB-lite"/>
    </source>
</evidence>
<protein>
    <submittedName>
        <fullName evidence="3">Uncharacterized protein</fullName>
    </submittedName>
</protein>
<keyword evidence="2" id="KW-1185">Reference proteome</keyword>
<feature type="region of interest" description="Disordered" evidence="1">
    <location>
        <begin position="1"/>
        <end position="167"/>
    </location>
</feature>
<feature type="compositionally biased region" description="Low complexity" evidence="1">
    <location>
        <begin position="1"/>
        <end position="28"/>
    </location>
</feature>
<sequence length="167" mass="19381">MYRPQPGMQQQRARMPPPQMQQQQQRMGGNSGMPAGNYQQQPQQQMQQGGGGQPSQQQPRGQPPQQQAPPPQVSPQIPQPQKSRACATNDKIEKSRFATKESEYATKFANRYKDATFQSKEKMPEPFIWVNMPSQNLKSDRNRQRDNKKKGKNNDDYYRDREPRGRY</sequence>
<reference evidence="3" key="1">
    <citation type="submission" date="2022-11" db="UniProtKB">
        <authorList>
            <consortium name="WormBaseParasite"/>
        </authorList>
    </citation>
    <scope>IDENTIFICATION</scope>
</reference>
<evidence type="ECO:0000313" key="3">
    <source>
        <dbReference type="WBParaSite" id="PDA_v2.g8758.t1"/>
    </source>
</evidence>
<dbReference type="Proteomes" id="UP000887578">
    <property type="component" value="Unplaced"/>
</dbReference>
<feature type="compositionally biased region" description="Basic and acidic residues" evidence="1">
    <location>
        <begin position="90"/>
        <end position="104"/>
    </location>
</feature>
<dbReference type="AlphaFoldDB" id="A0A914QY09"/>
<feature type="compositionally biased region" description="Basic and acidic residues" evidence="1">
    <location>
        <begin position="152"/>
        <end position="167"/>
    </location>
</feature>
<name>A0A914QY09_9BILA</name>
<evidence type="ECO:0000313" key="2">
    <source>
        <dbReference type="Proteomes" id="UP000887578"/>
    </source>
</evidence>
<feature type="compositionally biased region" description="Low complexity" evidence="1">
    <location>
        <begin position="54"/>
        <end position="65"/>
    </location>
</feature>
<dbReference type="WBParaSite" id="PDA_v2.g8758.t1">
    <property type="protein sequence ID" value="PDA_v2.g8758.t1"/>
    <property type="gene ID" value="PDA_v2.g8758"/>
</dbReference>
<proteinExistence type="predicted"/>
<accession>A0A914QY09</accession>
<feature type="compositionally biased region" description="Basic and acidic residues" evidence="1">
    <location>
        <begin position="111"/>
        <end position="124"/>
    </location>
</feature>